<dbReference type="InterPro" id="IPR036388">
    <property type="entry name" value="WH-like_DNA-bd_sf"/>
</dbReference>
<dbReference type="PROSITE" id="PS50931">
    <property type="entry name" value="HTH_LYSR"/>
    <property type="match status" value="1"/>
</dbReference>
<dbReference type="Gene3D" id="1.10.10.10">
    <property type="entry name" value="Winged helix-like DNA-binding domain superfamily/Winged helix DNA-binding domain"/>
    <property type="match status" value="1"/>
</dbReference>
<dbReference type="InterPro" id="IPR005119">
    <property type="entry name" value="LysR_subst-bd"/>
</dbReference>
<evidence type="ECO:0000256" key="2">
    <source>
        <dbReference type="ARBA" id="ARBA00023015"/>
    </source>
</evidence>
<dbReference type="Pfam" id="PF00126">
    <property type="entry name" value="HTH_1"/>
    <property type="match status" value="1"/>
</dbReference>
<dbReference type="InterPro" id="IPR000847">
    <property type="entry name" value="LysR_HTH_N"/>
</dbReference>
<keyword evidence="4" id="KW-0804">Transcription</keyword>
<name>A0A494X0S2_9BURK</name>
<dbReference type="OrthoDB" id="9026421at2"/>
<dbReference type="EMBL" id="RBZU01000023">
    <property type="protein sequence ID" value="RKP43912.1"/>
    <property type="molecule type" value="Genomic_DNA"/>
</dbReference>
<dbReference type="InterPro" id="IPR036390">
    <property type="entry name" value="WH_DNA-bd_sf"/>
</dbReference>
<accession>A0A494X0S2</accession>
<dbReference type="PANTHER" id="PTHR30537">
    <property type="entry name" value="HTH-TYPE TRANSCRIPTIONAL REGULATOR"/>
    <property type="match status" value="1"/>
</dbReference>
<feature type="signal peptide" evidence="5">
    <location>
        <begin position="1"/>
        <end position="23"/>
    </location>
</feature>
<evidence type="ECO:0000313" key="7">
    <source>
        <dbReference type="EMBL" id="RKP43912.1"/>
    </source>
</evidence>
<protein>
    <submittedName>
        <fullName evidence="7">LysR family transcriptional regulator</fullName>
    </submittedName>
</protein>
<dbReference type="FunFam" id="1.10.10.10:FF:000001">
    <property type="entry name" value="LysR family transcriptional regulator"/>
    <property type="match status" value="1"/>
</dbReference>
<dbReference type="GO" id="GO:0003677">
    <property type="term" value="F:DNA binding"/>
    <property type="evidence" value="ECO:0007669"/>
    <property type="project" value="UniProtKB-KW"/>
</dbReference>
<evidence type="ECO:0000313" key="8">
    <source>
        <dbReference type="Proteomes" id="UP000270342"/>
    </source>
</evidence>
<proteinExistence type="inferred from homology"/>
<feature type="domain" description="HTH lysR-type" evidence="6">
    <location>
        <begin position="1"/>
        <end position="59"/>
    </location>
</feature>
<sequence length="302" mass="33502">MDLFRSMRAFVATVQSGSMSAAAAALGQSPALVGQHIAALEEHLGARLLNRTTRSQSLTGFGAGYFEQCRDILDRVALSEEAAELQQTRIQGRLRVTVPSTFGTEALMPALVDYRAIAPDVELDIVLTDRVVDLVDEGFDVAFRIGALQDSRMIARPLMPYRMVVCAAPAYLARMGTPRHPSDLERHEAIVFTPSARSPWRLTRGKEDVRVMPKKIISVNSGQAVRVAARAGLGVVMQPEILLRHDIEADCLVRLFPRWQLGERPLSLLYYRDRRTTPRLSSFISFAIETFSSPSALRPRKA</sequence>
<comment type="similarity">
    <text evidence="1">Belongs to the LysR transcriptional regulatory family.</text>
</comment>
<dbReference type="PANTHER" id="PTHR30537:SF5">
    <property type="entry name" value="HTH-TYPE TRANSCRIPTIONAL ACTIVATOR TTDR-RELATED"/>
    <property type="match status" value="1"/>
</dbReference>
<evidence type="ECO:0000256" key="4">
    <source>
        <dbReference type="ARBA" id="ARBA00023163"/>
    </source>
</evidence>
<keyword evidence="8" id="KW-1185">Reference proteome</keyword>
<dbReference type="Gene3D" id="3.40.190.290">
    <property type="match status" value="1"/>
</dbReference>
<keyword evidence="2" id="KW-0805">Transcription regulation</keyword>
<dbReference type="SUPFAM" id="SSF46785">
    <property type="entry name" value="Winged helix' DNA-binding domain"/>
    <property type="match status" value="1"/>
</dbReference>
<evidence type="ECO:0000256" key="5">
    <source>
        <dbReference type="SAM" id="SignalP"/>
    </source>
</evidence>
<comment type="caution">
    <text evidence="7">The sequence shown here is derived from an EMBL/GenBank/DDBJ whole genome shotgun (WGS) entry which is preliminary data.</text>
</comment>
<dbReference type="InterPro" id="IPR058163">
    <property type="entry name" value="LysR-type_TF_proteobact-type"/>
</dbReference>
<organism evidence="7 8">
    <name type="scientific">Pararobbsia silviterrae</name>
    <dbReference type="NCBI Taxonomy" id="1792498"/>
    <lineage>
        <taxon>Bacteria</taxon>
        <taxon>Pseudomonadati</taxon>
        <taxon>Pseudomonadota</taxon>
        <taxon>Betaproteobacteria</taxon>
        <taxon>Burkholderiales</taxon>
        <taxon>Burkholderiaceae</taxon>
        <taxon>Pararobbsia</taxon>
    </lineage>
</organism>
<keyword evidence="3" id="KW-0238">DNA-binding</keyword>
<reference evidence="7 8" key="1">
    <citation type="submission" date="2018-10" db="EMBL/GenBank/DDBJ databases">
        <title>Robbsia sp. DHC34, isolated from soil.</title>
        <authorList>
            <person name="Gao Z.-H."/>
            <person name="Qiu L.-H."/>
        </authorList>
    </citation>
    <scope>NUCLEOTIDE SEQUENCE [LARGE SCALE GENOMIC DNA]</scope>
    <source>
        <strain evidence="7 8">DHC34</strain>
    </source>
</reference>
<dbReference type="Pfam" id="PF03466">
    <property type="entry name" value="LysR_substrate"/>
    <property type="match status" value="1"/>
</dbReference>
<keyword evidence="5" id="KW-0732">Signal</keyword>
<dbReference type="Proteomes" id="UP000270342">
    <property type="component" value="Unassembled WGS sequence"/>
</dbReference>
<feature type="chain" id="PRO_5019762125" evidence="5">
    <location>
        <begin position="24"/>
        <end position="302"/>
    </location>
</feature>
<dbReference type="SUPFAM" id="SSF53850">
    <property type="entry name" value="Periplasmic binding protein-like II"/>
    <property type="match status" value="1"/>
</dbReference>
<evidence type="ECO:0000259" key="6">
    <source>
        <dbReference type="PROSITE" id="PS50931"/>
    </source>
</evidence>
<evidence type="ECO:0000256" key="1">
    <source>
        <dbReference type="ARBA" id="ARBA00009437"/>
    </source>
</evidence>
<evidence type="ECO:0000256" key="3">
    <source>
        <dbReference type="ARBA" id="ARBA00023125"/>
    </source>
</evidence>
<dbReference type="GO" id="GO:0003700">
    <property type="term" value="F:DNA-binding transcription factor activity"/>
    <property type="evidence" value="ECO:0007669"/>
    <property type="project" value="InterPro"/>
</dbReference>
<gene>
    <name evidence="7" type="ORF">D7S86_28180</name>
</gene>
<dbReference type="AlphaFoldDB" id="A0A494X0S2"/>